<evidence type="ECO:0000256" key="1">
    <source>
        <dbReference type="ARBA" id="ARBA00022974"/>
    </source>
</evidence>
<dbReference type="InterPro" id="IPR016187">
    <property type="entry name" value="CTDL_fold"/>
</dbReference>
<dbReference type="InterPro" id="IPR001304">
    <property type="entry name" value="C-type_lectin-like"/>
</dbReference>
<proteinExistence type="predicted"/>
<keyword evidence="8" id="KW-1185">Reference proteome</keyword>
<reference evidence="7" key="1">
    <citation type="submission" date="2019-06" db="EMBL/GenBank/DDBJ databases">
        <authorList>
            <consortium name="Wellcome Sanger Institute Data Sharing"/>
        </authorList>
    </citation>
    <scope>NUCLEOTIDE SEQUENCE [LARGE SCALE GENOMIC DNA]</scope>
</reference>
<dbReference type="PANTHER" id="PTHR45784:SF3">
    <property type="entry name" value="C-TYPE LECTIN DOMAIN FAMILY 4 MEMBER K-LIKE-RELATED"/>
    <property type="match status" value="1"/>
</dbReference>
<dbReference type="InterPro" id="IPR018378">
    <property type="entry name" value="C-type_lectin_CS"/>
</dbReference>
<dbReference type="PROSITE" id="PS00615">
    <property type="entry name" value="C_TYPE_LECTIN_1"/>
    <property type="match status" value="1"/>
</dbReference>
<dbReference type="Proteomes" id="UP000472263">
    <property type="component" value="Chromosome 8"/>
</dbReference>
<dbReference type="InParanoid" id="A0A667WMA1"/>
<dbReference type="PROSITE" id="PS50041">
    <property type="entry name" value="C_TYPE_LECTIN_2"/>
    <property type="match status" value="1"/>
</dbReference>
<dbReference type="PANTHER" id="PTHR45784">
    <property type="entry name" value="C-TYPE LECTIN DOMAIN FAMILY 20 MEMBER A-RELATED"/>
    <property type="match status" value="1"/>
</dbReference>
<protein>
    <recommendedName>
        <fullName evidence="9">C-type lectin domain-containing protein</fullName>
    </recommendedName>
</protein>
<reference evidence="7" key="3">
    <citation type="submission" date="2025-09" db="UniProtKB">
        <authorList>
            <consortium name="Ensembl"/>
        </authorList>
    </citation>
    <scope>IDENTIFICATION</scope>
</reference>
<evidence type="ECO:0000313" key="8">
    <source>
        <dbReference type="Proteomes" id="UP000472263"/>
    </source>
</evidence>
<dbReference type="PROSITE" id="PS50963">
    <property type="entry name" value="LINK_2"/>
    <property type="match status" value="1"/>
</dbReference>
<keyword evidence="1" id="KW-0654">Proteoglycan</keyword>
<dbReference type="AlphaFoldDB" id="A0A667WMA1"/>
<evidence type="ECO:0000256" key="3">
    <source>
        <dbReference type="ARBA" id="ARBA00023180"/>
    </source>
</evidence>
<dbReference type="Pfam" id="PF00059">
    <property type="entry name" value="Lectin_C"/>
    <property type="match status" value="1"/>
</dbReference>
<keyword evidence="3" id="KW-0325">Glycoprotein</keyword>
<dbReference type="InterPro" id="IPR000538">
    <property type="entry name" value="Link_dom"/>
</dbReference>
<name>A0A667WMA1_9TELE</name>
<evidence type="ECO:0000259" key="5">
    <source>
        <dbReference type="PROSITE" id="PS50041"/>
    </source>
</evidence>
<evidence type="ECO:0008006" key="9">
    <source>
        <dbReference type="Google" id="ProtNLM"/>
    </source>
</evidence>
<comment type="caution">
    <text evidence="4">Lacks conserved residue(s) required for the propagation of feature annotation.</text>
</comment>
<sequence>RQYHLVEERMTWTEAQSYCRQHYTDLATVTSEEDVVKLNDALGSYRSEVVWIGLYDGINNWKWSLQNKNYYGEGEAEFRMWGGGQPNNGYLDEYCVAMNREGQWLDYRCSDRFPFICYNGLCNSEILSIQYLQKTISHWPYYFAAWRMKSLFLLI</sequence>
<feature type="domain" description="Link" evidence="6">
    <location>
        <begin position="1"/>
        <end position="97"/>
    </location>
</feature>
<dbReference type="GO" id="GO:0005540">
    <property type="term" value="F:hyaluronic acid binding"/>
    <property type="evidence" value="ECO:0007669"/>
    <property type="project" value="InterPro"/>
</dbReference>
<dbReference type="GeneTree" id="ENSGT00940000163911"/>
<organism evidence="7 8">
    <name type="scientific">Myripristis murdjan</name>
    <name type="common">pinecone soldierfish</name>
    <dbReference type="NCBI Taxonomy" id="586833"/>
    <lineage>
        <taxon>Eukaryota</taxon>
        <taxon>Metazoa</taxon>
        <taxon>Chordata</taxon>
        <taxon>Craniata</taxon>
        <taxon>Vertebrata</taxon>
        <taxon>Euteleostomi</taxon>
        <taxon>Actinopterygii</taxon>
        <taxon>Neopterygii</taxon>
        <taxon>Teleostei</taxon>
        <taxon>Neoteleostei</taxon>
        <taxon>Acanthomorphata</taxon>
        <taxon>Holocentriformes</taxon>
        <taxon>Holocentridae</taxon>
        <taxon>Myripristis</taxon>
    </lineage>
</organism>
<dbReference type="GO" id="GO:0007155">
    <property type="term" value="P:cell adhesion"/>
    <property type="evidence" value="ECO:0007669"/>
    <property type="project" value="InterPro"/>
</dbReference>
<dbReference type="SUPFAM" id="SSF56436">
    <property type="entry name" value="C-type lectin-like"/>
    <property type="match status" value="1"/>
</dbReference>
<dbReference type="InterPro" id="IPR016186">
    <property type="entry name" value="C-type_lectin-like/link_sf"/>
</dbReference>
<dbReference type="Gene3D" id="3.10.100.10">
    <property type="entry name" value="Mannose-Binding Protein A, subunit A"/>
    <property type="match status" value="1"/>
</dbReference>
<evidence type="ECO:0000256" key="4">
    <source>
        <dbReference type="PROSITE-ProRule" id="PRU00323"/>
    </source>
</evidence>
<feature type="domain" description="C-type lectin" evidence="5">
    <location>
        <begin position="1"/>
        <end position="118"/>
    </location>
</feature>
<dbReference type="SMART" id="SM00034">
    <property type="entry name" value="CLECT"/>
    <property type="match status" value="1"/>
</dbReference>
<evidence type="ECO:0000256" key="2">
    <source>
        <dbReference type="ARBA" id="ARBA00023157"/>
    </source>
</evidence>
<evidence type="ECO:0000259" key="6">
    <source>
        <dbReference type="PROSITE" id="PS50963"/>
    </source>
</evidence>
<evidence type="ECO:0000313" key="7">
    <source>
        <dbReference type="Ensembl" id="ENSMMDP00005002947.1"/>
    </source>
</evidence>
<reference evidence="7" key="2">
    <citation type="submission" date="2025-08" db="UniProtKB">
        <authorList>
            <consortium name="Ensembl"/>
        </authorList>
    </citation>
    <scope>IDENTIFICATION</scope>
</reference>
<dbReference type="Ensembl" id="ENSMMDT00005003004.1">
    <property type="protein sequence ID" value="ENSMMDP00005002947.1"/>
    <property type="gene ID" value="ENSMMDG00005001655.1"/>
</dbReference>
<keyword evidence="2" id="KW-1015">Disulfide bond</keyword>
<accession>A0A667WMA1</accession>